<dbReference type="Proteomes" id="UP000314986">
    <property type="component" value="Unassembled WGS sequence"/>
</dbReference>
<dbReference type="Ensembl" id="ENSCMIT00000008613.1">
    <property type="protein sequence ID" value="ENSCMIP00000008375.1"/>
    <property type="gene ID" value="ENSCMIG00000004492.1"/>
</dbReference>
<dbReference type="CDD" id="cd01650">
    <property type="entry name" value="RT_nLTR_like"/>
    <property type="match status" value="1"/>
</dbReference>
<keyword evidence="4" id="KW-1185">Reference proteome</keyword>
<dbReference type="PROSITE" id="PS50878">
    <property type="entry name" value="RT_POL"/>
    <property type="match status" value="1"/>
</dbReference>
<evidence type="ECO:0000313" key="4">
    <source>
        <dbReference type="Proteomes" id="UP000314986"/>
    </source>
</evidence>
<accession>A0A4W3GZ76</accession>
<protein>
    <recommendedName>
        <fullName evidence="2">Reverse transcriptase domain-containing protein</fullName>
    </recommendedName>
</protein>
<reference evidence="3" key="5">
    <citation type="submission" date="2025-09" db="UniProtKB">
        <authorList>
            <consortium name="Ensembl"/>
        </authorList>
    </citation>
    <scope>IDENTIFICATION</scope>
</reference>
<dbReference type="STRING" id="7868.ENSCMIP00000008375"/>
<evidence type="ECO:0000259" key="2">
    <source>
        <dbReference type="PROSITE" id="PS50878"/>
    </source>
</evidence>
<reference evidence="3" key="4">
    <citation type="submission" date="2025-08" db="UniProtKB">
        <authorList>
            <consortium name="Ensembl"/>
        </authorList>
    </citation>
    <scope>IDENTIFICATION</scope>
</reference>
<sequence length="410" mass="45232">MNPIHCFPHILLYSSCSIPLKCYDLSLKSLEAKHSILLTLYHFNLPFHSGFRAAHSTETALLKVTNDILSICDQGFLCLLVLLDFSAAFHTVNHTILIHCLSPHLNLHSSVLDWFRSYLSHRQHFISTIGFSSSPRTVSCGVPQGSVLGPLLFNIYMLPLDDIIRRHGVNFHMYAEDTQLYLSASTLDSRTTAVLTECLSGFKSWMRANFLQLNINKTEALLLGFRQHLLTSGADGITIHGFTLDLANPVWNLGVLFASQLSLLPHIWAMTRSAFPHLRNVARLRHCLTPQATETLIHAFITSKLNYACHSPIPPSIGCRSSRTLQPVSSPPPGSATLSPPSSLASHHTEDAVQDSGPHLPSPPRSCSPYLYDLVTPYHPAPSLRSVGSGLPHIPRLAHPTIGGRAYCHS</sequence>
<name>A0A4W3GZ76_CALMI</name>
<dbReference type="GeneTree" id="ENSGT01010000222343"/>
<feature type="region of interest" description="Disordered" evidence="1">
    <location>
        <begin position="320"/>
        <end position="363"/>
    </location>
</feature>
<dbReference type="PANTHER" id="PTHR33332">
    <property type="entry name" value="REVERSE TRANSCRIPTASE DOMAIN-CONTAINING PROTEIN"/>
    <property type="match status" value="1"/>
</dbReference>
<dbReference type="SUPFAM" id="SSF56672">
    <property type="entry name" value="DNA/RNA polymerases"/>
    <property type="match status" value="1"/>
</dbReference>
<dbReference type="Pfam" id="PF00078">
    <property type="entry name" value="RVT_1"/>
    <property type="match status" value="1"/>
</dbReference>
<reference evidence="4" key="1">
    <citation type="journal article" date="2006" name="Science">
        <title>Ancient noncoding elements conserved in the human genome.</title>
        <authorList>
            <person name="Venkatesh B."/>
            <person name="Kirkness E.F."/>
            <person name="Loh Y.H."/>
            <person name="Halpern A.L."/>
            <person name="Lee A.P."/>
            <person name="Johnson J."/>
            <person name="Dandona N."/>
            <person name="Viswanathan L.D."/>
            <person name="Tay A."/>
            <person name="Venter J.C."/>
            <person name="Strausberg R.L."/>
            <person name="Brenner S."/>
        </authorList>
    </citation>
    <scope>NUCLEOTIDE SEQUENCE [LARGE SCALE GENOMIC DNA]</scope>
</reference>
<feature type="compositionally biased region" description="Low complexity" evidence="1">
    <location>
        <begin position="335"/>
        <end position="346"/>
    </location>
</feature>
<dbReference type="InterPro" id="IPR043502">
    <property type="entry name" value="DNA/RNA_pol_sf"/>
</dbReference>
<dbReference type="InterPro" id="IPR000477">
    <property type="entry name" value="RT_dom"/>
</dbReference>
<proteinExistence type="predicted"/>
<feature type="domain" description="Reverse transcriptase" evidence="2">
    <location>
        <begin position="1"/>
        <end position="244"/>
    </location>
</feature>
<organism evidence="3 4">
    <name type="scientific">Callorhinchus milii</name>
    <name type="common">Ghost shark</name>
    <dbReference type="NCBI Taxonomy" id="7868"/>
    <lineage>
        <taxon>Eukaryota</taxon>
        <taxon>Metazoa</taxon>
        <taxon>Chordata</taxon>
        <taxon>Craniata</taxon>
        <taxon>Vertebrata</taxon>
        <taxon>Chondrichthyes</taxon>
        <taxon>Holocephali</taxon>
        <taxon>Chimaeriformes</taxon>
        <taxon>Callorhinchidae</taxon>
        <taxon>Callorhinchus</taxon>
    </lineage>
</organism>
<reference evidence="4" key="2">
    <citation type="journal article" date="2007" name="PLoS Biol.">
        <title>Survey sequencing and comparative analysis of the elephant shark (Callorhinchus milii) genome.</title>
        <authorList>
            <person name="Venkatesh B."/>
            <person name="Kirkness E.F."/>
            <person name="Loh Y.H."/>
            <person name="Halpern A.L."/>
            <person name="Lee A.P."/>
            <person name="Johnson J."/>
            <person name="Dandona N."/>
            <person name="Viswanathan L.D."/>
            <person name="Tay A."/>
            <person name="Venter J.C."/>
            <person name="Strausberg R.L."/>
            <person name="Brenner S."/>
        </authorList>
    </citation>
    <scope>NUCLEOTIDE SEQUENCE [LARGE SCALE GENOMIC DNA]</scope>
</reference>
<evidence type="ECO:0000313" key="3">
    <source>
        <dbReference type="Ensembl" id="ENSCMIP00000008375.1"/>
    </source>
</evidence>
<reference evidence="4" key="3">
    <citation type="journal article" date="2014" name="Nature">
        <title>Elephant shark genome provides unique insights into gnathostome evolution.</title>
        <authorList>
            <consortium name="International Elephant Shark Genome Sequencing Consortium"/>
            <person name="Venkatesh B."/>
            <person name="Lee A.P."/>
            <person name="Ravi V."/>
            <person name="Maurya A.K."/>
            <person name="Lian M.M."/>
            <person name="Swann J.B."/>
            <person name="Ohta Y."/>
            <person name="Flajnik M.F."/>
            <person name="Sutoh Y."/>
            <person name="Kasahara M."/>
            <person name="Hoon S."/>
            <person name="Gangu V."/>
            <person name="Roy S.W."/>
            <person name="Irimia M."/>
            <person name="Korzh V."/>
            <person name="Kondrychyn I."/>
            <person name="Lim Z.W."/>
            <person name="Tay B.H."/>
            <person name="Tohari S."/>
            <person name="Kong K.W."/>
            <person name="Ho S."/>
            <person name="Lorente-Galdos B."/>
            <person name="Quilez J."/>
            <person name="Marques-Bonet T."/>
            <person name="Raney B.J."/>
            <person name="Ingham P.W."/>
            <person name="Tay A."/>
            <person name="Hillier L.W."/>
            <person name="Minx P."/>
            <person name="Boehm T."/>
            <person name="Wilson R.K."/>
            <person name="Brenner S."/>
            <person name="Warren W.C."/>
        </authorList>
    </citation>
    <scope>NUCLEOTIDE SEQUENCE [LARGE SCALE GENOMIC DNA]</scope>
</reference>
<dbReference type="AlphaFoldDB" id="A0A4W3GZ76"/>
<dbReference type="OMA" id="RFEINEY"/>
<dbReference type="InParanoid" id="A0A4W3GZ76"/>
<evidence type="ECO:0000256" key="1">
    <source>
        <dbReference type="SAM" id="MobiDB-lite"/>
    </source>
</evidence>